<keyword evidence="5" id="KW-0812">Transmembrane</keyword>
<dbReference type="KEGG" id="jre:108985373"/>
<feature type="transmembrane region" description="Helical" evidence="5">
    <location>
        <begin position="123"/>
        <end position="142"/>
    </location>
</feature>
<feature type="domain" description="GRF-type" evidence="6">
    <location>
        <begin position="21"/>
        <end position="64"/>
    </location>
</feature>
<keyword evidence="3" id="KW-0862">Zinc</keyword>
<evidence type="ECO:0000256" key="1">
    <source>
        <dbReference type="ARBA" id="ARBA00022723"/>
    </source>
</evidence>
<keyword evidence="5" id="KW-0472">Membrane</keyword>
<sequence length="143" mass="16676">MASSQASSCVVNDIEMESPSCWCGLKAPLKISHTHKNPGRKFYACPTYGTGETRCQFFIWVDILQSVISEKYLTGENEIRKREDALLLREYEAQKKEDKLLEREKTLQKQDDDLHKMIVENRVVRILLCLYWIVSVVIVFGWF</sequence>
<keyword evidence="2 4" id="KW-0863">Zinc-finger</keyword>
<evidence type="ECO:0000256" key="3">
    <source>
        <dbReference type="ARBA" id="ARBA00022833"/>
    </source>
</evidence>
<dbReference type="PROSITE" id="PS51999">
    <property type="entry name" value="ZF_GRF"/>
    <property type="match status" value="1"/>
</dbReference>
<accession>A0A6P9E3K6</accession>
<gene>
    <name evidence="8" type="primary">LOC108985373</name>
</gene>
<dbReference type="Pfam" id="PF06839">
    <property type="entry name" value="Zn_ribbon_GRF"/>
    <property type="match status" value="1"/>
</dbReference>
<keyword evidence="7" id="KW-1185">Reference proteome</keyword>
<organism evidence="7 8">
    <name type="scientific">Juglans regia</name>
    <name type="common">English walnut</name>
    <dbReference type="NCBI Taxonomy" id="51240"/>
    <lineage>
        <taxon>Eukaryota</taxon>
        <taxon>Viridiplantae</taxon>
        <taxon>Streptophyta</taxon>
        <taxon>Embryophyta</taxon>
        <taxon>Tracheophyta</taxon>
        <taxon>Spermatophyta</taxon>
        <taxon>Magnoliopsida</taxon>
        <taxon>eudicotyledons</taxon>
        <taxon>Gunneridae</taxon>
        <taxon>Pentapetalae</taxon>
        <taxon>rosids</taxon>
        <taxon>fabids</taxon>
        <taxon>Fagales</taxon>
        <taxon>Juglandaceae</taxon>
        <taxon>Juglans</taxon>
    </lineage>
</organism>
<evidence type="ECO:0000256" key="4">
    <source>
        <dbReference type="PROSITE-ProRule" id="PRU01343"/>
    </source>
</evidence>
<protein>
    <submittedName>
        <fullName evidence="8">Uncharacterized protein LOC108985373</fullName>
    </submittedName>
</protein>
<dbReference type="GeneID" id="108985373"/>
<dbReference type="Proteomes" id="UP000235220">
    <property type="component" value="Chromosome 15"/>
</dbReference>
<dbReference type="InterPro" id="IPR010666">
    <property type="entry name" value="Znf_GRF"/>
</dbReference>
<dbReference type="RefSeq" id="XP_035541971.1">
    <property type="nucleotide sequence ID" value="XM_035686078.1"/>
</dbReference>
<evidence type="ECO:0000256" key="2">
    <source>
        <dbReference type="ARBA" id="ARBA00022771"/>
    </source>
</evidence>
<keyword evidence="5" id="KW-1133">Transmembrane helix</keyword>
<reference evidence="8" key="1">
    <citation type="submission" date="2025-08" db="UniProtKB">
        <authorList>
            <consortium name="RefSeq"/>
        </authorList>
    </citation>
    <scope>IDENTIFICATION</scope>
    <source>
        <tissue evidence="8">Leaves</tissue>
    </source>
</reference>
<dbReference type="GO" id="GO:0008270">
    <property type="term" value="F:zinc ion binding"/>
    <property type="evidence" value="ECO:0007669"/>
    <property type="project" value="UniProtKB-KW"/>
</dbReference>
<evidence type="ECO:0000259" key="6">
    <source>
        <dbReference type="PROSITE" id="PS51999"/>
    </source>
</evidence>
<evidence type="ECO:0000256" key="5">
    <source>
        <dbReference type="SAM" id="Phobius"/>
    </source>
</evidence>
<name>A0A6P9E3K6_JUGRE</name>
<proteinExistence type="predicted"/>
<keyword evidence="1" id="KW-0479">Metal-binding</keyword>
<dbReference type="OrthoDB" id="2425403at2759"/>
<evidence type="ECO:0000313" key="7">
    <source>
        <dbReference type="Proteomes" id="UP000235220"/>
    </source>
</evidence>
<evidence type="ECO:0000313" key="8">
    <source>
        <dbReference type="RefSeq" id="XP_035541971.1"/>
    </source>
</evidence>
<dbReference type="PANTHER" id="PTHR33248">
    <property type="entry name" value="ZINC ION-BINDING PROTEIN"/>
    <property type="match status" value="1"/>
</dbReference>
<dbReference type="InParanoid" id="A0A6P9E3K6"/>
<dbReference type="AlphaFoldDB" id="A0A6P9E3K6"/>